<feature type="modified residue" description="Phosphohistidine" evidence="12">
    <location>
        <position position="970"/>
    </location>
</feature>
<dbReference type="InterPro" id="IPR003594">
    <property type="entry name" value="HATPase_dom"/>
</dbReference>
<feature type="transmembrane region" description="Helical" evidence="14">
    <location>
        <begin position="94"/>
        <end position="113"/>
    </location>
</feature>
<evidence type="ECO:0000256" key="5">
    <source>
        <dbReference type="ARBA" id="ARBA00022553"/>
    </source>
</evidence>
<feature type="transmembrane region" description="Helical" evidence="14">
    <location>
        <begin position="157"/>
        <end position="179"/>
    </location>
</feature>
<dbReference type="InterPro" id="IPR005467">
    <property type="entry name" value="His_kinase_dom"/>
</dbReference>
<dbReference type="InterPro" id="IPR003661">
    <property type="entry name" value="HisK_dim/P_dom"/>
</dbReference>
<keyword evidence="4" id="KW-1003">Cell membrane</keyword>
<evidence type="ECO:0000259" key="15">
    <source>
        <dbReference type="PROSITE" id="PS50109"/>
    </source>
</evidence>
<dbReference type="InterPro" id="IPR036097">
    <property type="entry name" value="HisK_dim/P_sf"/>
</dbReference>
<feature type="transmembrane region" description="Helical" evidence="14">
    <location>
        <begin position="58"/>
        <end position="82"/>
    </location>
</feature>
<dbReference type="Gene3D" id="3.40.50.2300">
    <property type="match status" value="1"/>
</dbReference>
<dbReference type="InterPro" id="IPR035965">
    <property type="entry name" value="PAS-like_dom_sf"/>
</dbReference>
<reference evidence="21" key="1">
    <citation type="submission" date="2022-01" db="EMBL/GenBank/DDBJ databases">
        <title>Colwellia maritima, isolated from seawater.</title>
        <authorList>
            <person name="Kristyanto S."/>
            <person name="Jung J."/>
            <person name="Jeon C.O."/>
        </authorList>
    </citation>
    <scope>NUCLEOTIDE SEQUENCE</scope>
    <source>
        <strain evidence="21">MSW7</strain>
    </source>
</reference>
<evidence type="ECO:0000256" key="2">
    <source>
        <dbReference type="ARBA" id="ARBA00004651"/>
    </source>
</evidence>
<name>A0ABS9X0Y8_9GAMM</name>
<dbReference type="PROSITE" id="PS50112">
    <property type="entry name" value="PAS"/>
    <property type="match status" value="2"/>
</dbReference>
<dbReference type="InterPro" id="IPR036641">
    <property type="entry name" value="HPT_dom_sf"/>
</dbReference>
<dbReference type="InterPro" id="IPR005330">
    <property type="entry name" value="MHYT_dom"/>
</dbReference>
<dbReference type="Pfam" id="PF08447">
    <property type="entry name" value="PAS_3"/>
    <property type="match status" value="1"/>
</dbReference>
<dbReference type="PROSITE" id="PS50110">
    <property type="entry name" value="RESPONSE_REGULATORY"/>
    <property type="match status" value="1"/>
</dbReference>
<evidence type="ECO:0000259" key="19">
    <source>
        <dbReference type="PROSITE" id="PS50894"/>
    </source>
</evidence>
<dbReference type="SUPFAM" id="SSF52172">
    <property type="entry name" value="CheY-like"/>
    <property type="match status" value="1"/>
</dbReference>
<dbReference type="Pfam" id="PF02518">
    <property type="entry name" value="HATPase_c"/>
    <property type="match status" value="1"/>
</dbReference>
<dbReference type="CDD" id="cd00130">
    <property type="entry name" value="PAS"/>
    <property type="match status" value="2"/>
</dbReference>
<dbReference type="EC" id="2.7.13.3" evidence="3"/>
<dbReference type="Pfam" id="PF00512">
    <property type="entry name" value="HisKA"/>
    <property type="match status" value="1"/>
</dbReference>
<feature type="transmembrane region" description="Helical" evidence="14">
    <location>
        <begin position="232"/>
        <end position="258"/>
    </location>
</feature>
<dbReference type="InterPro" id="IPR011006">
    <property type="entry name" value="CheY-like_superfamily"/>
</dbReference>
<dbReference type="Gene3D" id="1.10.287.130">
    <property type="match status" value="1"/>
</dbReference>
<comment type="caution">
    <text evidence="21">The sequence shown here is derived from an EMBL/GenBank/DDBJ whole genome shotgun (WGS) entry which is preliminary data.</text>
</comment>
<dbReference type="SUPFAM" id="SSF55874">
    <property type="entry name" value="ATPase domain of HSP90 chaperone/DNA topoisomerase II/histidine kinase"/>
    <property type="match status" value="1"/>
</dbReference>
<dbReference type="RefSeq" id="WP_242286186.1">
    <property type="nucleotide sequence ID" value="NZ_JAKKSL010000002.1"/>
</dbReference>
<dbReference type="InterPro" id="IPR000700">
    <property type="entry name" value="PAS-assoc_C"/>
</dbReference>
<dbReference type="SUPFAM" id="SSF47384">
    <property type="entry name" value="Homodimeric domain of signal transducing histidine kinase"/>
    <property type="match status" value="1"/>
</dbReference>
<feature type="domain" description="Histidine kinase" evidence="15">
    <location>
        <begin position="544"/>
        <end position="761"/>
    </location>
</feature>
<evidence type="ECO:0000259" key="17">
    <source>
        <dbReference type="PROSITE" id="PS50112"/>
    </source>
</evidence>
<dbReference type="CDD" id="cd00082">
    <property type="entry name" value="HisKA"/>
    <property type="match status" value="1"/>
</dbReference>
<dbReference type="InterPro" id="IPR000014">
    <property type="entry name" value="PAS"/>
</dbReference>
<keyword evidence="7" id="KW-0547">Nucleotide-binding</keyword>
<feature type="transmembrane region" description="Helical" evidence="14">
    <location>
        <begin position="25"/>
        <end position="46"/>
    </location>
</feature>
<evidence type="ECO:0000256" key="7">
    <source>
        <dbReference type="ARBA" id="ARBA00022741"/>
    </source>
</evidence>
<keyword evidence="5 13" id="KW-0597">Phosphoprotein</keyword>
<evidence type="ECO:0000256" key="3">
    <source>
        <dbReference type="ARBA" id="ARBA00012438"/>
    </source>
</evidence>
<evidence type="ECO:0000313" key="22">
    <source>
        <dbReference type="Proteomes" id="UP001139646"/>
    </source>
</evidence>
<dbReference type="Gene3D" id="3.30.450.20">
    <property type="entry name" value="PAS domain"/>
    <property type="match status" value="2"/>
</dbReference>
<feature type="domain" description="HPt" evidence="19">
    <location>
        <begin position="931"/>
        <end position="1031"/>
    </location>
</feature>
<evidence type="ECO:0000256" key="9">
    <source>
        <dbReference type="ARBA" id="ARBA00022989"/>
    </source>
</evidence>
<evidence type="ECO:0000256" key="4">
    <source>
        <dbReference type="ARBA" id="ARBA00022475"/>
    </source>
</evidence>
<dbReference type="PANTHER" id="PTHR45339:SF1">
    <property type="entry name" value="HYBRID SIGNAL TRANSDUCTION HISTIDINE KINASE J"/>
    <property type="match status" value="1"/>
</dbReference>
<dbReference type="SMART" id="SM00448">
    <property type="entry name" value="REC"/>
    <property type="match status" value="1"/>
</dbReference>
<dbReference type="Pfam" id="PF01627">
    <property type="entry name" value="Hpt"/>
    <property type="match status" value="1"/>
</dbReference>
<evidence type="ECO:0000259" key="20">
    <source>
        <dbReference type="PROSITE" id="PS50924"/>
    </source>
</evidence>
<dbReference type="Pfam" id="PF03707">
    <property type="entry name" value="MHYT"/>
    <property type="match status" value="3"/>
</dbReference>
<dbReference type="PROSITE" id="PS50894">
    <property type="entry name" value="HPT"/>
    <property type="match status" value="1"/>
</dbReference>
<evidence type="ECO:0000259" key="16">
    <source>
        <dbReference type="PROSITE" id="PS50110"/>
    </source>
</evidence>
<dbReference type="InterPro" id="IPR013767">
    <property type="entry name" value="PAS_fold"/>
</dbReference>
<dbReference type="SMART" id="SM00387">
    <property type="entry name" value="HATPase_c"/>
    <property type="match status" value="1"/>
</dbReference>
<dbReference type="Pfam" id="PF00989">
    <property type="entry name" value="PAS"/>
    <property type="match status" value="1"/>
</dbReference>
<feature type="domain" description="MHYT" evidence="20">
    <location>
        <begin position="22"/>
        <end position="218"/>
    </location>
</feature>
<feature type="transmembrane region" description="Helical" evidence="14">
    <location>
        <begin position="120"/>
        <end position="145"/>
    </location>
</feature>
<dbReference type="InterPro" id="IPR008207">
    <property type="entry name" value="Sig_transdc_His_kin_Hpt_dom"/>
</dbReference>
<keyword evidence="6 14" id="KW-0812">Transmembrane</keyword>
<evidence type="ECO:0000256" key="12">
    <source>
        <dbReference type="PROSITE-ProRule" id="PRU00110"/>
    </source>
</evidence>
<keyword evidence="22" id="KW-1185">Reference proteome</keyword>
<evidence type="ECO:0000313" key="21">
    <source>
        <dbReference type="EMBL" id="MCI2283879.1"/>
    </source>
</evidence>
<evidence type="ECO:0000256" key="11">
    <source>
        <dbReference type="ARBA" id="ARBA00023136"/>
    </source>
</evidence>
<comment type="subcellular location">
    <subcellularLocation>
        <location evidence="2">Cell membrane</location>
        <topology evidence="2">Multi-pass membrane protein</topology>
    </subcellularLocation>
</comment>
<dbReference type="InterPro" id="IPR004358">
    <property type="entry name" value="Sig_transdc_His_kin-like_C"/>
</dbReference>
<dbReference type="PROSITE" id="PS50109">
    <property type="entry name" value="HIS_KIN"/>
    <property type="match status" value="1"/>
</dbReference>
<dbReference type="SMART" id="SM00388">
    <property type="entry name" value="HisKA"/>
    <property type="match status" value="1"/>
</dbReference>
<dbReference type="Proteomes" id="UP001139646">
    <property type="component" value="Unassembled WGS sequence"/>
</dbReference>
<dbReference type="Pfam" id="PF00072">
    <property type="entry name" value="Response_reg"/>
    <property type="match status" value="1"/>
</dbReference>
<keyword evidence="9 14" id="KW-1133">Transmembrane helix</keyword>
<dbReference type="InterPro" id="IPR036890">
    <property type="entry name" value="HATPase_C_sf"/>
</dbReference>
<dbReference type="PROSITE" id="PS50924">
    <property type="entry name" value="MHYT"/>
    <property type="match status" value="1"/>
</dbReference>
<evidence type="ECO:0000256" key="10">
    <source>
        <dbReference type="ARBA" id="ARBA00023012"/>
    </source>
</evidence>
<protein>
    <recommendedName>
        <fullName evidence="3">histidine kinase</fullName>
        <ecNumber evidence="3">2.7.13.3</ecNumber>
    </recommendedName>
</protein>
<evidence type="ECO:0000256" key="13">
    <source>
        <dbReference type="PROSITE-ProRule" id="PRU00169"/>
    </source>
</evidence>
<evidence type="ECO:0000256" key="1">
    <source>
        <dbReference type="ARBA" id="ARBA00000085"/>
    </source>
</evidence>
<evidence type="ECO:0000256" key="14">
    <source>
        <dbReference type="PROSITE-ProRule" id="PRU00244"/>
    </source>
</evidence>
<dbReference type="EMBL" id="JAKKSL010000002">
    <property type="protein sequence ID" value="MCI2283879.1"/>
    <property type="molecule type" value="Genomic_DNA"/>
</dbReference>
<dbReference type="SUPFAM" id="SSF55785">
    <property type="entry name" value="PYP-like sensor domain (PAS domain)"/>
    <property type="match status" value="2"/>
</dbReference>
<feature type="domain" description="Response regulatory" evidence="16">
    <location>
        <begin position="781"/>
        <end position="900"/>
    </location>
</feature>
<dbReference type="Gene3D" id="3.30.565.10">
    <property type="entry name" value="Histidine kinase-like ATPase, C-terminal domain"/>
    <property type="match status" value="1"/>
</dbReference>
<dbReference type="CDD" id="cd17546">
    <property type="entry name" value="REC_hyHK_CKI1_RcsC-like"/>
    <property type="match status" value="1"/>
</dbReference>
<proteinExistence type="predicted"/>
<keyword evidence="10" id="KW-0902">Two-component regulatory system</keyword>
<keyword evidence="11 14" id="KW-0472">Membrane</keyword>
<gene>
    <name evidence="21" type="ORF">L3081_11295</name>
</gene>
<organism evidence="21 22">
    <name type="scientific">Colwellia maritima</name>
    <dbReference type="NCBI Taxonomy" id="2912588"/>
    <lineage>
        <taxon>Bacteria</taxon>
        <taxon>Pseudomonadati</taxon>
        <taxon>Pseudomonadota</taxon>
        <taxon>Gammaproteobacteria</taxon>
        <taxon>Alteromonadales</taxon>
        <taxon>Colwelliaceae</taxon>
        <taxon>Colwellia</taxon>
    </lineage>
</organism>
<dbReference type="PROSITE" id="PS50113">
    <property type="entry name" value="PAC"/>
    <property type="match status" value="1"/>
</dbReference>
<feature type="domain" description="PAC" evidence="18">
    <location>
        <begin position="474"/>
        <end position="526"/>
    </location>
</feature>
<dbReference type="CDD" id="cd16922">
    <property type="entry name" value="HATPase_EvgS-ArcB-TorS-like"/>
    <property type="match status" value="1"/>
</dbReference>
<dbReference type="PRINTS" id="PR00344">
    <property type="entry name" value="BCTRLSENSOR"/>
</dbReference>
<dbReference type="Gene3D" id="1.20.120.160">
    <property type="entry name" value="HPT domain"/>
    <property type="match status" value="1"/>
</dbReference>
<feature type="domain" description="PAS" evidence="17">
    <location>
        <begin position="270"/>
        <end position="340"/>
    </location>
</feature>
<comment type="catalytic activity">
    <reaction evidence="1">
        <text>ATP + protein L-histidine = ADP + protein N-phospho-L-histidine.</text>
        <dbReference type="EC" id="2.7.13.3"/>
    </reaction>
</comment>
<dbReference type="PANTHER" id="PTHR45339">
    <property type="entry name" value="HYBRID SIGNAL TRANSDUCTION HISTIDINE KINASE J"/>
    <property type="match status" value="1"/>
</dbReference>
<dbReference type="SUPFAM" id="SSF47226">
    <property type="entry name" value="Histidine-containing phosphotransfer domain, HPT domain"/>
    <property type="match status" value="1"/>
</dbReference>
<dbReference type="GO" id="GO:0005524">
    <property type="term" value="F:ATP binding"/>
    <property type="evidence" value="ECO:0007669"/>
    <property type="project" value="UniProtKB-KW"/>
</dbReference>
<accession>A0ABS9X0Y8</accession>
<dbReference type="InterPro" id="IPR001789">
    <property type="entry name" value="Sig_transdc_resp-reg_receiver"/>
</dbReference>
<feature type="domain" description="PAS" evidence="17">
    <location>
        <begin position="417"/>
        <end position="459"/>
    </location>
</feature>
<dbReference type="SMART" id="SM00091">
    <property type="entry name" value="PAS"/>
    <property type="match status" value="2"/>
</dbReference>
<feature type="transmembrane region" description="Helical" evidence="14">
    <location>
        <begin position="191"/>
        <end position="212"/>
    </location>
</feature>
<evidence type="ECO:0000256" key="8">
    <source>
        <dbReference type="ARBA" id="ARBA00022840"/>
    </source>
</evidence>
<sequence>MIKDNLELFQYSNTNLLTVSEYDPLLVVLSIFIAIFSSYMAIQVASQAARASFARKQVYLFIGSLALGGGIWSMHFIGMLALELCTSVSYQFDLTVISILPAVCASWVALNLITRGNLKYFQLVIGGVLVGGGIGAMHYIGMAAMEMAPLLRYDLPMFVVSILVAIILAILSLWVRFGLDDIGKIQLSRTLKVTVSSCVMGIAISGMHYTGMAAARFVLPPGFEASKQTDDISLYLALGITIVTTFVISVVLAVNLIFRYKNISAKALQNERRLSAIMETAVDGIITINAKGIIVSVNKMVTILLGWKSEELLGNNVKMIVPMPFQHNHDQYIENYLQTGVAKIIGTGREVEAMTKSGEKIPMRLGIGHVEVNDQHMFVAFISDLRDRFKMESTLRENATRIRSLLTNIPGIAYRCLDTPGWPNLFISDEVEKITGYPTQDFLLPDPKRSLSDFVHPDDFSIIEATDLRHPDGYQIEFRFIDRYNTVKWMLGYGRATQIENSNNHYLDGFIMDISDRKKMESEMVSAKNKAEKAAETRAAFLANMSHEIRTPMNAIIGFSDILLDSELNIKQHKYLNTINQSAKSLLHILNDLLDSAKLEKGKFQLEFRDFSLVEEVDAVVSTLWLEAQNKGLVLNLNIHPKVRGYYNGAPDRIRQVLTNLLGNAIKFTEQGTINIKIETLPDQMIQFIIKDTGIGMTPSQLETIFDAFAQADESMSRRFGGTGLGTTISKQLVELMGGNIMATSIEGKGSEFRFTLPLKAIESMDKVTDQQSFQTLPNLHILVVDDIDQNIELLTLILKRHGHTVFEARDGEQALVQMENNSIDVVLMDIQMPVMDGLMAAELRRKFETDHHLKRIPIIALTASVLPQDRISAERAGMDGFANKPINIRELFNEIASVLKLQNIPVETNEIGDKSTLKIDVDMGMTLWGSKTNFYAEISRFIKNAESEVCSFKQYLIDNDWQTLEQLAHKYKGSVGNLALNRLMKMFELLEQTAKNREIKPSQINIANIETEVQIIKDCVIKMSDGTDEIIQVDPNVSDESINSLIELLQQLQYSVQNNEFDDALLDKLQALNPVRPKEINDIINACNDFEFLDAANLINILISESG</sequence>
<dbReference type="InterPro" id="IPR013655">
    <property type="entry name" value="PAS_fold_3"/>
</dbReference>
<evidence type="ECO:0000256" key="6">
    <source>
        <dbReference type="ARBA" id="ARBA00022692"/>
    </source>
</evidence>
<evidence type="ECO:0000259" key="18">
    <source>
        <dbReference type="PROSITE" id="PS50113"/>
    </source>
</evidence>
<dbReference type="NCBIfam" id="TIGR00229">
    <property type="entry name" value="sensory_box"/>
    <property type="match status" value="1"/>
</dbReference>
<keyword evidence="8 21" id="KW-0067">ATP-binding</keyword>
<feature type="modified residue" description="4-aspartylphosphate" evidence="13">
    <location>
        <position position="830"/>
    </location>
</feature>